<evidence type="ECO:0000256" key="2">
    <source>
        <dbReference type="SAM" id="MobiDB-lite"/>
    </source>
</evidence>
<dbReference type="Proteomes" id="UP000239560">
    <property type="component" value="Unassembled WGS sequence"/>
</dbReference>
<feature type="compositionally biased region" description="Low complexity" evidence="2">
    <location>
        <begin position="264"/>
        <end position="275"/>
    </location>
</feature>
<reference evidence="3 4" key="1">
    <citation type="journal article" date="2018" name="Elife">
        <title>Functional genomics of lipid metabolism in the oleaginous yeast Rhodosporidium toruloides.</title>
        <authorList>
            <person name="Coradetti S.T."/>
            <person name="Pinel D."/>
            <person name="Geiselman G."/>
            <person name="Ito M."/>
            <person name="Mondo S."/>
            <person name="Reilly M.C."/>
            <person name="Cheng Y.F."/>
            <person name="Bauer S."/>
            <person name="Grigoriev I."/>
            <person name="Gladden J.M."/>
            <person name="Simmons B.A."/>
            <person name="Brem R."/>
            <person name="Arkin A.P."/>
            <person name="Skerker J.M."/>
        </authorList>
    </citation>
    <scope>NUCLEOTIDE SEQUENCE [LARGE SCALE GENOMIC DNA]</scope>
    <source>
        <strain evidence="3 4">NBRC 0880</strain>
    </source>
</reference>
<gene>
    <name evidence="3" type="ORF">AAT19DRAFT_16414</name>
</gene>
<feature type="region of interest" description="Disordered" evidence="2">
    <location>
        <begin position="1"/>
        <end position="62"/>
    </location>
</feature>
<evidence type="ECO:0000313" key="3">
    <source>
        <dbReference type="EMBL" id="PRQ72490.1"/>
    </source>
</evidence>
<dbReference type="OrthoDB" id="6088208at2759"/>
<feature type="compositionally biased region" description="Low complexity" evidence="2">
    <location>
        <begin position="141"/>
        <end position="172"/>
    </location>
</feature>
<dbReference type="EMBL" id="LCTV02000009">
    <property type="protein sequence ID" value="PRQ72490.1"/>
    <property type="molecule type" value="Genomic_DNA"/>
</dbReference>
<feature type="compositionally biased region" description="Polar residues" evidence="2">
    <location>
        <begin position="193"/>
        <end position="202"/>
    </location>
</feature>
<comment type="caution">
    <text evidence="3">The sequence shown here is derived from an EMBL/GenBank/DDBJ whole genome shotgun (WGS) entry which is preliminary data.</text>
</comment>
<feature type="compositionally biased region" description="Low complexity" evidence="2">
    <location>
        <begin position="112"/>
        <end position="134"/>
    </location>
</feature>
<feature type="coiled-coil region" evidence="1">
    <location>
        <begin position="298"/>
        <end position="431"/>
    </location>
</feature>
<evidence type="ECO:0000256" key="1">
    <source>
        <dbReference type="SAM" id="Coils"/>
    </source>
</evidence>
<feature type="region of interest" description="Disordered" evidence="2">
    <location>
        <begin position="510"/>
        <end position="529"/>
    </location>
</feature>
<feature type="region of interest" description="Disordered" evidence="2">
    <location>
        <begin position="83"/>
        <end position="276"/>
    </location>
</feature>
<feature type="compositionally biased region" description="Low complexity" evidence="2">
    <location>
        <begin position="203"/>
        <end position="257"/>
    </location>
</feature>
<feature type="compositionally biased region" description="Basic and acidic residues" evidence="2">
    <location>
        <begin position="46"/>
        <end position="57"/>
    </location>
</feature>
<keyword evidence="1" id="KW-0175">Coiled coil</keyword>
<dbReference type="AlphaFoldDB" id="A0A2T0A3B5"/>
<evidence type="ECO:0000313" key="4">
    <source>
        <dbReference type="Proteomes" id="UP000239560"/>
    </source>
</evidence>
<proteinExistence type="predicted"/>
<accession>A0A2T0A3B5</accession>
<organism evidence="3 4">
    <name type="scientific">Rhodotorula toruloides</name>
    <name type="common">Yeast</name>
    <name type="synonym">Rhodosporidium toruloides</name>
    <dbReference type="NCBI Taxonomy" id="5286"/>
    <lineage>
        <taxon>Eukaryota</taxon>
        <taxon>Fungi</taxon>
        <taxon>Dikarya</taxon>
        <taxon>Basidiomycota</taxon>
        <taxon>Pucciniomycotina</taxon>
        <taxon>Microbotryomycetes</taxon>
        <taxon>Sporidiobolales</taxon>
        <taxon>Sporidiobolaceae</taxon>
        <taxon>Rhodotorula</taxon>
    </lineage>
</organism>
<protein>
    <recommendedName>
        <fullName evidence="5">SWI5-dependent HO expression protein 3</fullName>
    </recommendedName>
</protein>
<evidence type="ECO:0008006" key="5">
    <source>
        <dbReference type="Google" id="ProtNLM"/>
    </source>
</evidence>
<name>A0A2T0A3B5_RHOTO</name>
<feature type="compositionally biased region" description="Gly residues" evidence="2">
    <location>
        <begin position="512"/>
        <end position="529"/>
    </location>
</feature>
<sequence>MDPARMATQADTPPAALAPPLSPTSLTRPSPPRPPTRSSQHGSPGPERREATWREEQAVLSHQLRLAKAEIANLQAKLGIKANGAPFNVHSPRKTSLLAADPPFPSGPNRKPSLSDLSASTSSSSTPRRTSGASEAEAGEPVSSAPTSPPSSTHPSPQLPSSPRTSSSPRVSHAPDGVPGHVAMNRALLSNEGHASSETLQIPSADRSPSPSSSATLAPPDSAASSSSLRLSGLPRPRSPNPTSSASSNPFFGSSGASRERLSKSAASAQSGSGKVISGLQSDLLQTRSALETTRGQLRLSQRAVEALGRQVDDLKETKERLTSEIEGLNRQITRKERLQDEALQRARTAESSLAALQKEHVEFKGGVKGKMKELEEGARKAEEARARSEREYLGLRDGLRTMQEGWREDLKWLREDLAKSQRELEAKTATISKLLASRTSLSATIDSDLSSLRSAHTAFTEQHASSTNAALKELKLLSTRSEADTKKAEELGVEFVRLRRAMVEYREGDGADAGGGIGGAEVQGGAAG</sequence>